<keyword evidence="2" id="KW-1003">Cell membrane</keyword>
<dbReference type="InterPro" id="IPR001851">
    <property type="entry name" value="ABC_transp_permease"/>
</dbReference>
<keyword evidence="3 7" id="KW-0812">Transmembrane</keyword>
<protein>
    <submittedName>
        <fullName evidence="8">Urea ABC transporter permease subunit UrtC</fullName>
    </submittedName>
</protein>
<evidence type="ECO:0000256" key="2">
    <source>
        <dbReference type="ARBA" id="ARBA00022475"/>
    </source>
</evidence>
<dbReference type="InterPro" id="IPR043428">
    <property type="entry name" value="LivM-like"/>
</dbReference>
<gene>
    <name evidence="8" type="ORF">BL253_07130</name>
</gene>
<name>A0A1V2IFX6_9ACTN</name>
<dbReference type="EMBL" id="MOMC01000014">
    <property type="protein sequence ID" value="ONH32017.1"/>
    <property type="molecule type" value="Genomic_DNA"/>
</dbReference>
<feature type="transmembrane region" description="Helical" evidence="7">
    <location>
        <begin position="292"/>
        <end position="316"/>
    </location>
</feature>
<feature type="transmembrane region" description="Helical" evidence="7">
    <location>
        <begin position="206"/>
        <end position="225"/>
    </location>
</feature>
<feature type="transmembrane region" description="Helical" evidence="7">
    <location>
        <begin position="328"/>
        <end position="348"/>
    </location>
</feature>
<organism evidence="8 9">
    <name type="scientific">Pseudofrankia asymbiotica</name>
    <dbReference type="NCBI Taxonomy" id="1834516"/>
    <lineage>
        <taxon>Bacteria</taxon>
        <taxon>Bacillati</taxon>
        <taxon>Actinomycetota</taxon>
        <taxon>Actinomycetes</taxon>
        <taxon>Frankiales</taxon>
        <taxon>Frankiaceae</taxon>
        <taxon>Pseudofrankia</taxon>
    </lineage>
</organism>
<reference evidence="9" key="1">
    <citation type="submission" date="2016-10" db="EMBL/GenBank/DDBJ databases">
        <title>Frankia sp. NRRL B-16386 Genome sequencing.</title>
        <authorList>
            <person name="Ghodhbane-Gtari F."/>
            <person name="Swanson E."/>
            <person name="Gueddou A."/>
            <person name="Hezbri K."/>
            <person name="Ktari K."/>
            <person name="Nouioui I."/>
            <person name="Morris K."/>
            <person name="Simpson S."/>
            <person name="Abebe-Akele F."/>
            <person name="Thomas K."/>
            <person name="Gtari M."/>
            <person name="Tisa L.S."/>
        </authorList>
    </citation>
    <scope>NUCLEOTIDE SEQUENCE [LARGE SCALE GENOMIC DNA]</scope>
    <source>
        <strain evidence="9">NRRL B-16386</strain>
    </source>
</reference>
<keyword evidence="5 7" id="KW-0472">Membrane</keyword>
<feature type="transmembrane region" description="Helical" evidence="7">
    <location>
        <begin position="256"/>
        <end position="280"/>
    </location>
</feature>
<keyword evidence="4 7" id="KW-1133">Transmembrane helix</keyword>
<dbReference type="Pfam" id="PF02653">
    <property type="entry name" value="BPD_transp_2"/>
    <property type="match status" value="1"/>
</dbReference>
<dbReference type="InterPro" id="IPR017778">
    <property type="entry name" value="ABC_transptr_urea_perm_UrtC"/>
</dbReference>
<comment type="subcellular location">
    <subcellularLocation>
        <location evidence="1">Cell membrane</location>
        <topology evidence="1">Multi-pass membrane protein</topology>
    </subcellularLocation>
</comment>
<feature type="compositionally biased region" description="Pro residues" evidence="6">
    <location>
        <begin position="371"/>
        <end position="383"/>
    </location>
</feature>
<proteinExistence type="predicted"/>
<keyword evidence="9" id="KW-1185">Reference proteome</keyword>
<evidence type="ECO:0000256" key="6">
    <source>
        <dbReference type="SAM" id="MobiDB-lite"/>
    </source>
</evidence>
<dbReference type="GO" id="GO:0005886">
    <property type="term" value="C:plasma membrane"/>
    <property type="evidence" value="ECO:0007669"/>
    <property type="project" value="UniProtKB-SubCell"/>
</dbReference>
<evidence type="ECO:0000256" key="3">
    <source>
        <dbReference type="ARBA" id="ARBA00022692"/>
    </source>
</evidence>
<feature type="transmembrane region" description="Helical" evidence="7">
    <location>
        <begin position="127"/>
        <end position="149"/>
    </location>
</feature>
<accession>A0A1V2IFX6</accession>
<evidence type="ECO:0000256" key="4">
    <source>
        <dbReference type="ARBA" id="ARBA00022989"/>
    </source>
</evidence>
<feature type="region of interest" description="Disordered" evidence="6">
    <location>
        <begin position="367"/>
        <end position="404"/>
    </location>
</feature>
<evidence type="ECO:0000256" key="7">
    <source>
        <dbReference type="SAM" id="Phobius"/>
    </source>
</evidence>
<dbReference type="PANTHER" id="PTHR30482:SF4">
    <property type="entry name" value="SLR1201 PROTEIN"/>
    <property type="match status" value="1"/>
</dbReference>
<sequence length="404" mass="42650">MVPTGTTAAAKGGWRARLVTPQLPWRIVFVVVIAVGVIAPYVLDPAFRLPLFTKYLCYAIVGIGIGLAWGHGGMLTLGQGLFVGLGGYSMGMYLKLHDAGPGKVPDFMDWSGVEKLPAFWEPFRSPVVAIAAVIILPIVVATLLGLLVFRQRVRGAYFAILTQALAAAFVILLIGQQGYTGGTNGLTNFSGFFGIDTYADAGHRTLYFITAGVLLVIFLLLRLVVASRFGRLLLAIRDGEDRVRFLGYDPTVIKTIAFAISAVTASVGGALIVPVVGIVNPGMLDIVPSIELVIAVAVGGRYSLAGAIIGAVVVNWARSTFSEDYPSAWTYFQGALFIGVIAFLPRGLAGLLKQLRDGGPALMRKLGIKPPSRPTPPTAPPAVAPAGDQAVVVPEQGAPRQEAV</sequence>
<dbReference type="AlphaFoldDB" id="A0A1V2IFX6"/>
<feature type="transmembrane region" description="Helical" evidence="7">
    <location>
        <begin position="156"/>
        <end position="175"/>
    </location>
</feature>
<dbReference type="NCBIfam" id="TIGR03408">
    <property type="entry name" value="urea_trans_UrtC"/>
    <property type="match status" value="1"/>
</dbReference>
<evidence type="ECO:0000256" key="5">
    <source>
        <dbReference type="ARBA" id="ARBA00023136"/>
    </source>
</evidence>
<dbReference type="GO" id="GO:0015658">
    <property type="term" value="F:branched-chain amino acid transmembrane transporter activity"/>
    <property type="evidence" value="ECO:0007669"/>
    <property type="project" value="InterPro"/>
</dbReference>
<dbReference type="STRING" id="1834516.BL253_07130"/>
<dbReference type="CDD" id="cd06581">
    <property type="entry name" value="TM_PBP1_LivM_like"/>
    <property type="match status" value="1"/>
</dbReference>
<comment type="caution">
    <text evidence="8">The sequence shown here is derived from an EMBL/GenBank/DDBJ whole genome shotgun (WGS) entry which is preliminary data.</text>
</comment>
<evidence type="ECO:0000313" key="8">
    <source>
        <dbReference type="EMBL" id="ONH32017.1"/>
    </source>
</evidence>
<dbReference type="Proteomes" id="UP000188929">
    <property type="component" value="Unassembled WGS sequence"/>
</dbReference>
<feature type="transmembrane region" description="Helical" evidence="7">
    <location>
        <begin position="23"/>
        <end position="43"/>
    </location>
</feature>
<feature type="transmembrane region" description="Helical" evidence="7">
    <location>
        <begin position="55"/>
        <end position="82"/>
    </location>
</feature>
<dbReference type="OrthoDB" id="9814461at2"/>
<dbReference type="PANTHER" id="PTHR30482">
    <property type="entry name" value="HIGH-AFFINITY BRANCHED-CHAIN AMINO ACID TRANSPORT SYSTEM PERMEASE"/>
    <property type="match status" value="1"/>
</dbReference>
<evidence type="ECO:0000256" key="1">
    <source>
        <dbReference type="ARBA" id="ARBA00004651"/>
    </source>
</evidence>
<evidence type="ECO:0000313" key="9">
    <source>
        <dbReference type="Proteomes" id="UP000188929"/>
    </source>
</evidence>